<dbReference type="PANTHER" id="PTHR33428:SF14">
    <property type="entry name" value="CARBOXYLESTERASE TYPE B DOMAIN-CONTAINING PROTEIN"/>
    <property type="match status" value="1"/>
</dbReference>
<proteinExistence type="predicted"/>
<evidence type="ECO:0008006" key="5">
    <source>
        <dbReference type="Google" id="ProtNLM"/>
    </source>
</evidence>
<dbReference type="PANTHER" id="PTHR33428">
    <property type="entry name" value="CHLOROPHYLLASE-2, CHLOROPLASTIC"/>
    <property type="match status" value="1"/>
</dbReference>
<organism evidence="3 4">
    <name type="scientific">Tetradesmus obliquus</name>
    <name type="common">Green alga</name>
    <name type="synonym">Acutodesmus obliquus</name>
    <dbReference type="NCBI Taxonomy" id="3088"/>
    <lineage>
        <taxon>Eukaryota</taxon>
        <taxon>Viridiplantae</taxon>
        <taxon>Chlorophyta</taxon>
        <taxon>core chlorophytes</taxon>
        <taxon>Chlorophyceae</taxon>
        <taxon>CS clade</taxon>
        <taxon>Sphaeropleales</taxon>
        <taxon>Scenedesmaceae</taxon>
        <taxon>Tetradesmus</taxon>
    </lineage>
</organism>
<dbReference type="SUPFAM" id="SSF53474">
    <property type="entry name" value="alpha/beta-Hydrolases"/>
    <property type="match status" value="1"/>
</dbReference>
<dbReference type="InterPro" id="IPR029058">
    <property type="entry name" value="AB_hydrolase_fold"/>
</dbReference>
<evidence type="ECO:0000256" key="2">
    <source>
        <dbReference type="SAM" id="MobiDB-lite"/>
    </source>
</evidence>
<sequence length="736" mass="78956">MSKALSKKELAEAGRRKLEEFKKKKQQAKSNKPDSGPQHIDELTTEKLELMRGLQQQARANEALAEENRSLGEQHNQMASRVAAEQAAVKRLEAEVEAVAASMAALVGERDAHRAAATEASERANALAAENVSLENQLLEAKSAQLRAQKEASAATSAAAKLEERASQLSAAAGKATAELSGLQAERRILKARLMQAEARMRSAGLAPLPPMPAGMGADEEAARPAALVDAEVQLEESWGAVLDDLEAAEERKQQLQQEAEELQEQLADMQRMYEQQQQLLQELRQQQQQQQSGQQQVLLDSSAVEDASSAAGSMVDSSLSGTVLGQQHWEDDSTASSKVAGGRSWFGMFGKSNSRQGRSALVAAVEYTSDFASLGPCDVAEQPLEPLVLPEESGCGSYCRLSPRLHLPVLHNSSASTATTPGSPVTTNDTRCSTSSLSTVVFFSGFQLRSAYYTPYARWLASWGFACVQYDLALLHIVPDEVELGYLPYLLDYLQHHPSTKCRLDLTRIGTAGHSRGGKLAALHLADNPHVVAAFLVDPVDSGGDSSSSSSSSLAAVGDTGRSAVQALAGRHKQAAIAGAGVSGPCNPQQRSYHAFFEVLAAGSWLEVVPAGGHMQFAKVTNSIIGHALDWLCHSGHTSHEHVIELAAPALVAWMEAQLRHQQPAAAAGVAAPYLPAQLVRPAAQLAQRHSMLALSGQQQDSRRVQGLQGFFKWVKKEQLAGEIIFEVKQDATQS</sequence>
<gene>
    <name evidence="3" type="ORF">OEZ85_010951</name>
</gene>
<feature type="compositionally biased region" description="Basic and acidic residues" evidence="2">
    <location>
        <begin position="1"/>
        <end position="22"/>
    </location>
</feature>
<evidence type="ECO:0000313" key="4">
    <source>
        <dbReference type="Proteomes" id="UP001244341"/>
    </source>
</evidence>
<accession>A0ABY8TP50</accession>
<evidence type="ECO:0000256" key="1">
    <source>
        <dbReference type="SAM" id="Coils"/>
    </source>
</evidence>
<name>A0ABY8TP50_TETOB</name>
<feature type="region of interest" description="Disordered" evidence="2">
    <location>
        <begin position="1"/>
        <end position="42"/>
    </location>
</feature>
<keyword evidence="4" id="KW-1185">Reference proteome</keyword>
<reference evidence="3 4" key="1">
    <citation type="submission" date="2023-05" db="EMBL/GenBank/DDBJ databases">
        <title>A 100% complete, gapless, phased diploid assembly of the Scenedesmus obliquus UTEX 3031 genome.</title>
        <authorList>
            <person name="Biondi T.C."/>
            <person name="Hanschen E.R."/>
            <person name="Kwon T."/>
            <person name="Eng W."/>
            <person name="Kruse C.P.S."/>
            <person name="Koehler S.I."/>
            <person name="Kunde Y."/>
            <person name="Gleasner C.D."/>
            <person name="You Mak K.T."/>
            <person name="Polle J."/>
            <person name="Hovde B.T."/>
            <person name="Starkenburg S.R."/>
        </authorList>
    </citation>
    <scope>NUCLEOTIDE SEQUENCE [LARGE SCALE GENOMIC DNA]</scope>
    <source>
        <strain evidence="3 4">DOE0152z</strain>
    </source>
</reference>
<dbReference type="Gene3D" id="3.40.50.1820">
    <property type="entry name" value="alpha/beta hydrolase"/>
    <property type="match status" value="1"/>
</dbReference>
<dbReference type="Pfam" id="PF07224">
    <property type="entry name" value="Chlorophyllase"/>
    <property type="match status" value="1"/>
</dbReference>
<protein>
    <recommendedName>
        <fullName evidence="5">Chlorophyllase</fullName>
    </recommendedName>
</protein>
<dbReference type="Proteomes" id="UP001244341">
    <property type="component" value="Chromosome 2b"/>
</dbReference>
<dbReference type="InterPro" id="IPR017395">
    <property type="entry name" value="Chlorophyllase-like"/>
</dbReference>
<evidence type="ECO:0000313" key="3">
    <source>
        <dbReference type="EMBL" id="WIA10782.1"/>
    </source>
</evidence>
<feature type="region of interest" description="Disordered" evidence="2">
    <location>
        <begin position="55"/>
        <end position="80"/>
    </location>
</feature>
<feature type="coiled-coil region" evidence="1">
    <location>
        <begin position="239"/>
        <end position="297"/>
    </location>
</feature>
<keyword evidence="1" id="KW-0175">Coiled coil</keyword>
<dbReference type="EMBL" id="CP126209">
    <property type="protein sequence ID" value="WIA10782.1"/>
    <property type="molecule type" value="Genomic_DNA"/>
</dbReference>